<keyword evidence="6 12" id="KW-0808">Transferase</keyword>
<keyword evidence="8 12" id="KW-0664">Pyridoxine biosynthesis</keyword>
<dbReference type="PANTHER" id="PTHR43247">
    <property type="entry name" value="PHOSPHOSERINE AMINOTRANSFERASE"/>
    <property type="match status" value="1"/>
</dbReference>
<dbReference type="InterPro" id="IPR000192">
    <property type="entry name" value="Aminotrans_V_dom"/>
</dbReference>
<feature type="domain" description="Aminotransferase class V" evidence="13">
    <location>
        <begin position="5"/>
        <end position="333"/>
    </location>
</feature>
<dbReference type="GO" id="GO:0006564">
    <property type="term" value="P:L-serine biosynthetic process"/>
    <property type="evidence" value="ECO:0007669"/>
    <property type="project" value="UniProtKB-UniRule"/>
</dbReference>
<dbReference type="HOGENOM" id="CLU_034866_0_2_5"/>
<feature type="binding site" evidence="12">
    <location>
        <position position="7"/>
    </location>
    <ligand>
        <name>L-glutamate</name>
        <dbReference type="ChEBI" id="CHEBI:29985"/>
    </ligand>
</feature>
<dbReference type="PANTHER" id="PTHR43247:SF1">
    <property type="entry name" value="PHOSPHOSERINE AMINOTRANSFERASE"/>
    <property type="match status" value="1"/>
</dbReference>
<evidence type="ECO:0000256" key="1">
    <source>
        <dbReference type="ARBA" id="ARBA00004915"/>
    </source>
</evidence>
<dbReference type="EMBL" id="CP002083">
    <property type="protein sequence ID" value="ADJ22370.1"/>
    <property type="molecule type" value="Genomic_DNA"/>
</dbReference>
<comment type="pathway">
    <text evidence="2 12">Amino-acid biosynthesis; L-serine biosynthesis; L-serine from 3-phospho-D-glycerate: step 2/3.</text>
</comment>
<dbReference type="KEGG" id="hdn:Hden_0549"/>
<proteinExistence type="inferred from homology"/>
<evidence type="ECO:0000259" key="13">
    <source>
        <dbReference type="Pfam" id="PF00266"/>
    </source>
</evidence>
<feature type="binding site" evidence="12">
    <location>
        <position position="167"/>
    </location>
    <ligand>
        <name>pyridoxal 5'-phosphate</name>
        <dbReference type="ChEBI" id="CHEBI:597326"/>
    </ligand>
</feature>
<dbReference type="Pfam" id="PF00266">
    <property type="entry name" value="Aminotran_5"/>
    <property type="match status" value="1"/>
</dbReference>
<comment type="subcellular location">
    <subcellularLocation>
        <location evidence="12">Cytoplasm</location>
    </subcellularLocation>
</comment>
<dbReference type="NCBIfam" id="NF003764">
    <property type="entry name" value="PRK05355.1"/>
    <property type="match status" value="1"/>
</dbReference>
<feature type="modified residue" description="N6-(pyridoxal phosphate)lysine" evidence="12">
    <location>
        <position position="191"/>
    </location>
</feature>
<keyword evidence="5 12" id="KW-0028">Amino-acid biosynthesis</keyword>
<feature type="binding site" evidence="12">
    <location>
        <begin position="232"/>
        <end position="233"/>
    </location>
    <ligand>
        <name>pyridoxal 5'-phosphate</name>
        <dbReference type="ChEBI" id="CHEBI:597326"/>
    </ligand>
</feature>
<keyword evidence="4 12" id="KW-0032">Aminotransferase</keyword>
<evidence type="ECO:0000313" key="15">
    <source>
        <dbReference type="Proteomes" id="UP000002033"/>
    </source>
</evidence>
<protein>
    <recommendedName>
        <fullName evidence="12">Phosphoserine aminotransferase</fullName>
        <ecNumber evidence="12">2.6.1.52</ecNumber>
    </recommendedName>
    <alternativeName>
        <fullName evidence="12">Phosphohydroxythreonine aminotransferase</fullName>
        <shortName evidence="12">PSAT</shortName>
    </alternativeName>
</protein>
<dbReference type="InterPro" id="IPR015421">
    <property type="entry name" value="PyrdxlP-dep_Trfase_major"/>
</dbReference>
<dbReference type="Proteomes" id="UP000002033">
    <property type="component" value="Chromosome"/>
</dbReference>
<name>D8JSB1_HYPDA</name>
<comment type="catalytic activity">
    <reaction evidence="11 12">
        <text>O-phospho-L-serine + 2-oxoglutarate = 3-phosphooxypyruvate + L-glutamate</text>
        <dbReference type="Rhea" id="RHEA:14329"/>
        <dbReference type="ChEBI" id="CHEBI:16810"/>
        <dbReference type="ChEBI" id="CHEBI:18110"/>
        <dbReference type="ChEBI" id="CHEBI:29985"/>
        <dbReference type="ChEBI" id="CHEBI:57524"/>
        <dbReference type="EC" id="2.6.1.52"/>
    </reaction>
</comment>
<evidence type="ECO:0000256" key="8">
    <source>
        <dbReference type="ARBA" id="ARBA00023096"/>
    </source>
</evidence>
<dbReference type="FunFam" id="3.40.640.10:FF:000010">
    <property type="entry name" value="Phosphoserine aminotransferase"/>
    <property type="match status" value="1"/>
</dbReference>
<organism evidence="14 15">
    <name type="scientific">Hyphomicrobium denitrificans (strain ATCC 51888 / DSM 1869 / NCIMB 11706 / TK 0415)</name>
    <dbReference type="NCBI Taxonomy" id="582899"/>
    <lineage>
        <taxon>Bacteria</taxon>
        <taxon>Pseudomonadati</taxon>
        <taxon>Pseudomonadota</taxon>
        <taxon>Alphaproteobacteria</taxon>
        <taxon>Hyphomicrobiales</taxon>
        <taxon>Hyphomicrobiaceae</taxon>
        <taxon>Hyphomicrobium</taxon>
    </lineage>
</organism>
<evidence type="ECO:0000256" key="9">
    <source>
        <dbReference type="ARBA" id="ARBA00023299"/>
    </source>
</evidence>
<evidence type="ECO:0000256" key="6">
    <source>
        <dbReference type="ARBA" id="ARBA00022679"/>
    </source>
</evidence>
<comment type="cofactor">
    <cofactor evidence="12">
        <name>pyridoxal 5'-phosphate</name>
        <dbReference type="ChEBI" id="CHEBI:597326"/>
    </cofactor>
    <text evidence="12">Binds 1 pyridoxal phosphate per subunit.</text>
</comment>
<comment type="caution">
    <text evidence="12">Lacks conserved residue(s) required for the propagation of feature annotation.</text>
</comment>
<dbReference type="InterPro" id="IPR022278">
    <property type="entry name" value="Pser_aminoTfrase"/>
</dbReference>
<evidence type="ECO:0000256" key="11">
    <source>
        <dbReference type="ARBA" id="ARBA00049007"/>
    </source>
</evidence>
<dbReference type="EC" id="2.6.1.52" evidence="12"/>
<dbReference type="GO" id="GO:0004648">
    <property type="term" value="F:O-phospho-L-serine:2-oxoglutarate aminotransferase activity"/>
    <property type="evidence" value="ECO:0007669"/>
    <property type="project" value="UniProtKB-UniRule"/>
</dbReference>
<feature type="binding site" evidence="12">
    <location>
        <position position="100"/>
    </location>
    <ligand>
        <name>pyridoxal 5'-phosphate</name>
        <dbReference type="ChEBI" id="CHEBI:597326"/>
    </ligand>
</feature>
<evidence type="ECO:0000256" key="12">
    <source>
        <dbReference type="HAMAP-Rule" id="MF_00160"/>
    </source>
</evidence>
<evidence type="ECO:0000256" key="2">
    <source>
        <dbReference type="ARBA" id="ARBA00005099"/>
    </source>
</evidence>
<dbReference type="PIRSF" id="PIRSF000525">
    <property type="entry name" value="SerC"/>
    <property type="match status" value="1"/>
</dbReference>
<keyword evidence="12" id="KW-0963">Cytoplasm</keyword>
<dbReference type="eggNOG" id="COG1932">
    <property type="taxonomic scope" value="Bacteria"/>
</dbReference>
<keyword evidence="7 12" id="KW-0663">Pyridoxal phosphate</keyword>
<accession>D8JSB1</accession>
<dbReference type="RefSeq" id="WP_013214587.1">
    <property type="nucleotide sequence ID" value="NC_014313.1"/>
</dbReference>
<dbReference type="AlphaFoldDB" id="D8JSB1"/>
<feature type="binding site" evidence="12">
    <location>
        <begin position="74"/>
        <end position="75"/>
    </location>
    <ligand>
        <name>pyridoxal 5'-phosphate</name>
        <dbReference type="ChEBI" id="CHEBI:597326"/>
    </ligand>
</feature>
<dbReference type="OrthoDB" id="9772439at2"/>
<dbReference type="UniPathway" id="UPA00244">
    <property type="reaction ID" value="UER00311"/>
</dbReference>
<dbReference type="GO" id="GO:0008615">
    <property type="term" value="P:pyridoxine biosynthetic process"/>
    <property type="evidence" value="ECO:0007669"/>
    <property type="project" value="UniProtKB-UniRule"/>
</dbReference>
<evidence type="ECO:0000256" key="5">
    <source>
        <dbReference type="ARBA" id="ARBA00022605"/>
    </source>
</evidence>
<evidence type="ECO:0000256" key="4">
    <source>
        <dbReference type="ARBA" id="ARBA00022576"/>
    </source>
</evidence>
<dbReference type="GO" id="GO:0030170">
    <property type="term" value="F:pyridoxal phosphate binding"/>
    <property type="evidence" value="ECO:0007669"/>
    <property type="project" value="UniProtKB-UniRule"/>
</dbReference>
<dbReference type="HAMAP" id="MF_00160">
    <property type="entry name" value="SerC_aminotrans_5"/>
    <property type="match status" value="1"/>
</dbReference>
<dbReference type="InterPro" id="IPR015424">
    <property type="entry name" value="PyrdxlP-dep_Trfase"/>
</dbReference>
<feature type="binding site" evidence="12">
    <location>
        <position position="147"/>
    </location>
    <ligand>
        <name>pyridoxal 5'-phosphate</name>
        <dbReference type="ChEBI" id="CHEBI:597326"/>
    </ligand>
</feature>
<dbReference type="Gene3D" id="3.90.1150.10">
    <property type="entry name" value="Aspartate Aminotransferase, domain 1"/>
    <property type="match status" value="1"/>
</dbReference>
<dbReference type="Gene3D" id="3.40.640.10">
    <property type="entry name" value="Type I PLP-dependent aspartate aminotransferase-like (Major domain)"/>
    <property type="match status" value="1"/>
</dbReference>
<comment type="pathway">
    <text evidence="1 12">Cofactor biosynthesis; pyridoxine 5'-phosphate biosynthesis; pyridoxine 5'-phosphate from D-erythrose 4-phosphate: step 3/5.</text>
</comment>
<comment type="catalytic activity">
    <reaction evidence="10 12">
        <text>4-(phosphooxy)-L-threonine + 2-oxoglutarate = (R)-3-hydroxy-2-oxo-4-phosphooxybutanoate + L-glutamate</text>
        <dbReference type="Rhea" id="RHEA:16573"/>
        <dbReference type="ChEBI" id="CHEBI:16810"/>
        <dbReference type="ChEBI" id="CHEBI:29985"/>
        <dbReference type="ChEBI" id="CHEBI:58452"/>
        <dbReference type="ChEBI" id="CHEBI:58538"/>
        <dbReference type="EC" id="2.6.1.52"/>
    </reaction>
</comment>
<comment type="subunit">
    <text evidence="12">Homodimer.</text>
</comment>
<evidence type="ECO:0000256" key="7">
    <source>
        <dbReference type="ARBA" id="ARBA00022898"/>
    </source>
</evidence>
<evidence type="ECO:0000256" key="3">
    <source>
        <dbReference type="ARBA" id="ARBA00006904"/>
    </source>
</evidence>
<evidence type="ECO:0000256" key="10">
    <source>
        <dbReference type="ARBA" id="ARBA00047630"/>
    </source>
</evidence>
<gene>
    <name evidence="12" type="primary">serC</name>
    <name evidence="14" type="ordered locus">Hden_0549</name>
</gene>
<dbReference type="SUPFAM" id="SSF53383">
    <property type="entry name" value="PLP-dependent transferases"/>
    <property type="match status" value="1"/>
</dbReference>
<keyword evidence="9 12" id="KW-0718">Serine biosynthesis</keyword>
<dbReference type="STRING" id="582899.Hden_0549"/>
<feature type="binding site" evidence="12">
    <location>
        <position position="190"/>
    </location>
    <ligand>
        <name>pyridoxal 5'-phosphate</name>
        <dbReference type="ChEBI" id="CHEBI:597326"/>
    </ligand>
</feature>
<sequence precursor="true">MRFSFASASSMLPPQVLAKLSADIIEWRASGMSALELPFNGSDFADILDEAEHELRSLLQLPRSYKVLFLQGGASTQFAALPMNLAAEHQPCDYVLSGHWSRRAIEVASDWCDVRIIASAHDGALPDPASWRRSPDAVYCHFTSTETAEGLQYHDYPKPNGSPLIADMTADFLTRPLPVERFELVYASAQKNLGAAGLTIVIVNENLLSNSKRKVPPSLDYARQASANSKVNTPPTFAIVVAFRMLQWLRQEGGLDAAAAKNIAKSKELYAVIDESDFYRCFASPRDRSNISICFRLPDPKLDQLFLDEAEQNGLMHLKGHPNVGGIRACLYNGVTADAASALATFMSDFKRHRG</sequence>
<dbReference type="InterPro" id="IPR015422">
    <property type="entry name" value="PyrdxlP-dep_Trfase_small"/>
</dbReference>
<dbReference type="FunFam" id="3.90.1150.10:FF:000006">
    <property type="entry name" value="Phosphoserine aminotransferase"/>
    <property type="match status" value="1"/>
</dbReference>
<dbReference type="UniPathway" id="UPA00135">
    <property type="reaction ID" value="UER00197"/>
</dbReference>
<reference evidence="15" key="1">
    <citation type="journal article" date="2011" name="J. Bacteriol.">
        <title>Genome sequences of eight morphologically diverse alphaproteobacteria.</title>
        <authorList>
            <consortium name="US DOE Joint Genome Institute"/>
            <person name="Brown P.J."/>
            <person name="Kysela D.T."/>
            <person name="Buechlein A."/>
            <person name="Hemmerich C."/>
            <person name="Brun Y.V."/>
        </authorList>
    </citation>
    <scope>NUCLEOTIDE SEQUENCE [LARGE SCALE GENOMIC DNA]</scope>
    <source>
        <strain evidence="15">ATCC 51888 / DSM 1869 / NCIB 11706 / TK 0415</strain>
    </source>
</reference>
<comment type="function">
    <text evidence="12">Catalyzes the reversible conversion of 3-phosphohydroxypyruvate to phosphoserine and of 3-hydroxy-2-oxo-4-phosphonooxybutanoate to phosphohydroxythreonine.</text>
</comment>
<keyword evidence="15" id="KW-1185">Reference proteome</keyword>
<dbReference type="GO" id="GO:0005737">
    <property type="term" value="C:cytoplasm"/>
    <property type="evidence" value="ECO:0007669"/>
    <property type="project" value="UniProtKB-SubCell"/>
</dbReference>
<comment type="similarity">
    <text evidence="3 12">Belongs to the class-V pyridoxal-phosphate-dependent aminotransferase family. SerC subfamily.</text>
</comment>
<evidence type="ECO:0000313" key="14">
    <source>
        <dbReference type="EMBL" id="ADJ22370.1"/>
    </source>
</evidence>